<reference evidence="9 10" key="1">
    <citation type="journal article" date="2023" name="Microbiol. Resour. Announc.">
        <title>Complete Genome Sequence of Imperialibacter roseus strain P4T.</title>
        <authorList>
            <person name="Tizabi D.R."/>
            <person name="Bachvaroff T."/>
            <person name="Hill R.T."/>
        </authorList>
    </citation>
    <scope>NUCLEOTIDE SEQUENCE [LARGE SCALE GENOMIC DNA]</scope>
    <source>
        <strain evidence="9 10">P4T</strain>
    </source>
</reference>
<evidence type="ECO:0000256" key="2">
    <source>
        <dbReference type="ARBA" id="ARBA00022475"/>
    </source>
</evidence>
<evidence type="ECO:0000313" key="10">
    <source>
        <dbReference type="Proteomes" id="UP001302349"/>
    </source>
</evidence>
<feature type="transmembrane region" description="Helical" evidence="6">
    <location>
        <begin position="337"/>
        <end position="360"/>
    </location>
</feature>
<feature type="domain" description="ABC3 transporter permease C-terminal" evidence="7">
    <location>
        <begin position="679"/>
        <end position="792"/>
    </location>
</feature>
<evidence type="ECO:0000256" key="3">
    <source>
        <dbReference type="ARBA" id="ARBA00022692"/>
    </source>
</evidence>
<dbReference type="EMBL" id="CP136051">
    <property type="protein sequence ID" value="WOK08020.1"/>
    <property type="molecule type" value="Genomic_DNA"/>
</dbReference>
<feature type="transmembrane region" description="Helical" evidence="6">
    <location>
        <begin position="21"/>
        <end position="41"/>
    </location>
</feature>
<feature type="domain" description="MacB-like periplasmic core" evidence="8">
    <location>
        <begin position="20"/>
        <end position="239"/>
    </location>
</feature>
<dbReference type="InterPro" id="IPR003838">
    <property type="entry name" value="ABC3_permease_C"/>
</dbReference>
<dbReference type="Pfam" id="PF02687">
    <property type="entry name" value="FtsX"/>
    <property type="match status" value="2"/>
</dbReference>
<gene>
    <name evidence="9" type="ORF">RT717_05165</name>
</gene>
<feature type="domain" description="MacB-like periplasmic core" evidence="8">
    <location>
        <begin position="438"/>
        <end position="619"/>
    </location>
</feature>
<evidence type="ECO:0000256" key="6">
    <source>
        <dbReference type="SAM" id="Phobius"/>
    </source>
</evidence>
<evidence type="ECO:0000256" key="1">
    <source>
        <dbReference type="ARBA" id="ARBA00004651"/>
    </source>
</evidence>
<organism evidence="9 10">
    <name type="scientific">Imperialibacter roseus</name>
    <dbReference type="NCBI Taxonomy" id="1324217"/>
    <lineage>
        <taxon>Bacteria</taxon>
        <taxon>Pseudomonadati</taxon>
        <taxon>Bacteroidota</taxon>
        <taxon>Cytophagia</taxon>
        <taxon>Cytophagales</taxon>
        <taxon>Flammeovirgaceae</taxon>
        <taxon>Imperialibacter</taxon>
    </lineage>
</organism>
<keyword evidence="3 6" id="KW-0812">Transmembrane</keyword>
<evidence type="ECO:0000313" key="9">
    <source>
        <dbReference type="EMBL" id="WOK08020.1"/>
    </source>
</evidence>
<dbReference type="Proteomes" id="UP001302349">
    <property type="component" value="Chromosome"/>
</dbReference>
<feature type="transmembrane region" description="Helical" evidence="6">
    <location>
        <begin position="428"/>
        <end position="448"/>
    </location>
</feature>
<accession>A0ABZ0IVQ9</accession>
<comment type="subcellular location">
    <subcellularLocation>
        <location evidence="1">Cell membrane</location>
        <topology evidence="1">Multi-pass membrane protein</topology>
    </subcellularLocation>
</comment>
<dbReference type="InterPro" id="IPR050250">
    <property type="entry name" value="Macrolide_Exporter_MacB"/>
</dbReference>
<keyword evidence="5 6" id="KW-0472">Membrane</keyword>
<protein>
    <submittedName>
        <fullName evidence="9">FtsX-like permease family protein</fullName>
    </submittedName>
</protein>
<feature type="transmembrane region" description="Helical" evidence="6">
    <location>
        <begin position="286"/>
        <end position="308"/>
    </location>
</feature>
<keyword evidence="4 6" id="KW-1133">Transmembrane helix</keyword>
<dbReference type="RefSeq" id="WP_317490667.1">
    <property type="nucleotide sequence ID" value="NZ_CP136051.1"/>
</dbReference>
<evidence type="ECO:0000256" key="5">
    <source>
        <dbReference type="ARBA" id="ARBA00023136"/>
    </source>
</evidence>
<dbReference type="InterPro" id="IPR025857">
    <property type="entry name" value="MacB_PCD"/>
</dbReference>
<feature type="transmembrane region" description="Helical" evidence="6">
    <location>
        <begin position="380"/>
        <end position="407"/>
    </location>
</feature>
<sequence>MLTNFLKSALRNSLRHRGYTLINVLGLSVGLGVFLILMFYIRYEQSFNLYHSKADKIYRIVESGTTPEAGEVKTIFTNWAMGGALKAEFPEVENVARVFIFGGAMHTIGEKKFLERNYYVVEKSYFEVFDHRFTAGSIAQDVGNNGVDLILTHSAAKKYFGAENPVGKMIDSDRFGSCKVVAVMEDVPKNSSFQPDFFYLADIKMWSENYQRYFGSWEPRNCGTFLVLNDPSAVASVMQKKEAFLKDNLGEQWKTRDFELQPLTDVHLRSVDIDTPTQHAKGNQQYIIIFGLIAVFVLVIAVINYINLATARAIFRRKEVGIRKVVGASKGQLISQFLVESMLVSTVALIAALGLIELALPWFNSLTERTIEIPYLQQPFILVAIFSVSTITGIFSGLVPAFIISAYQPGQVLGGHFQKVGNLISRKVLVVFQFSLSIVLIIATAVVYNQMDYVQNRDMGFDKERKMVIDINSGNVRRSFRAMKSEFAAHPDVLNVAAVSRVPGEWKSLPAVSVTKMAGEDPQLMRFMGFDPDALETFDIKLTVGSNFSGNDQLDSLHVLLNEKAAAMLGGEGIVGERIQFHDGEESITFQVVGIVENFNFESLYQEIGPMVIGPWNNVIMSIDYFVLNTKGDPSNVLEHASAVHDKFAPEGSIEYNFLDQQWERYYRDDVKRGTVFALAAGLAIFIACLGLLGLASFATSLRLKEFGIRKVLGASNQQLVYLISKEFLLLVLIGFALGSPLAYWLMDKWLSSFAYAEGLSVSTFAVTGLVVALIALLTVGYKSLQAARRNPTASLRNE</sequence>
<feature type="transmembrane region" description="Helical" evidence="6">
    <location>
        <begin position="676"/>
        <end position="699"/>
    </location>
</feature>
<dbReference type="PANTHER" id="PTHR30572">
    <property type="entry name" value="MEMBRANE COMPONENT OF TRANSPORTER-RELATED"/>
    <property type="match status" value="1"/>
</dbReference>
<proteinExistence type="predicted"/>
<feature type="transmembrane region" description="Helical" evidence="6">
    <location>
        <begin position="759"/>
        <end position="780"/>
    </location>
</feature>
<dbReference type="Pfam" id="PF12704">
    <property type="entry name" value="MacB_PCD"/>
    <property type="match status" value="2"/>
</dbReference>
<name>A0ABZ0IVQ9_9BACT</name>
<evidence type="ECO:0000259" key="8">
    <source>
        <dbReference type="Pfam" id="PF12704"/>
    </source>
</evidence>
<keyword evidence="10" id="KW-1185">Reference proteome</keyword>
<evidence type="ECO:0000259" key="7">
    <source>
        <dbReference type="Pfam" id="PF02687"/>
    </source>
</evidence>
<feature type="transmembrane region" description="Helical" evidence="6">
    <location>
        <begin position="720"/>
        <end position="747"/>
    </location>
</feature>
<dbReference type="PANTHER" id="PTHR30572:SF18">
    <property type="entry name" value="ABC-TYPE MACROLIDE FAMILY EXPORT SYSTEM PERMEASE COMPONENT 2"/>
    <property type="match status" value="1"/>
</dbReference>
<feature type="domain" description="ABC3 transporter permease C-terminal" evidence="7">
    <location>
        <begin position="292"/>
        <end position="408"/>
    </location>
</feature>
<keyword evidence="2" id="KW-1003">Cell membrane</keyword>
<evidence type="ECO:0000256" key="4">
    <source>
        <dbReference type="ARBA" id="ARBA00022989"/>
    </source>
</evidence>